<dbReference type="PANTHER" id="PTHR31984:SF11">
    <property type="entry name" value="TRANSPORTER, PUTATIVE (DUF179)-RELATED"/>
    <property type="match status" value="1"/>
</dbReference>
<dbReference type="SUPFAM" id="SSF143456">
    <property type="entry name" value="VC0467-like"/>
    <property type="match status" value="1"/>
</dbReference>
<proteinExistence type="predicted"/>
<dbReference type="AlphaFoldDB" id="A0A7I8L6T7"/>
<feature type="region of interest" description="Disordered" evidence="1">
    <location>
        <begin position="136"/>
        <end position="163"/>
    </location>
</feature>
<evidence type="ECO:0000313" key="3">
    <source>
        <dbReference type="Proteomes" id="UP000663760"/>
    </source>
</evidence>
<keyword evidence="3" id="KW-1185">Reference proteome</keyword>
<dbReference type="Gene3D" id="3.40.1740.10">
    <property type="entry name" value="VC0467-like"/>
    <property type="match status" value="1"/>
</dbReference>
<sequence>MDLWSINLKSGGGVGVAARGSAWGSRRRAVVERRSACWGTLSAGDEEGRIWGGVLRIVSPASSRRDGKSLWYRSGDVSANGKKSSGRENSPGGGDPSTPDEGSEGRIKPDDTLVQKSHYLNLDWRTFRASLVAQEKGHRGDSNVSSKDVVSQNPSGKLGSKWAHPIPVPETGCILIATDKLDGVRTFERTVILLLRTGTRDPREGPFGVILNRPLHKRIKHMKPTNPDLATTFADCPLHFGGPLDASMFLLKAGESSPASNFEQVVPGICFGTRNSLDEAAGLVKRGIFQPQDFRFFVGYAGWQVDQLREEIESDYWIVAACSSDLIGTGMIDSGSGLWEETLLLMGGQYSDLSRKAKENDDMP</sequence>
<feature type="region of interest" description="Disordered" evidence="1">
    <location>
        <begin position="69"/>
        <end position="112"/>
    </location>
</feature>
<reference evidence="2" key="1">
    <citation type="submission" date="2020-02" db="EMBL/GenBank/DDBJ databases">
        <authorList>
            <person name="Scholz U."/>
            <person name="Mascher M."/>
            <person name="Fiebig A."/>
        </authorList>
    </citation>
    <scope>NUCLEOTIDE SEQUENCE</scope>
</reference>
<dbReference type="OrthoDB" id="272750at2759"/>
<dbReference type="Proteomes" id="UP000663760">
    <property type="component" value="Chromosome 11"/>
</dbReference>
<protein>
    <submittedName>
        <fullName evidence="2">Uncharacterized protein</fullName>
    </submittedName>
</protein>
<name>A0A7I8L6T7_SPIIN</name>
<accession>A0A7I8L6T7</accession>
<evidence type="ECO:0000256" key="1">
    <source>
        <dbReference type="SAM" id="MobiDB-lite"/>
    </source>
</evidence>
<gene>
    <name evidence="2" type="ORF">SI8410_11015662</name>
</gene>
<feature type="compositionally biased region" description="Basic and acidic residues" evidence="1">
    <location>
        <begin position="103"/>
        <end position="112"/>
    </location>
</feature>
<dbReference type="EMBL" id="LR746274">
    <property type="protein sequence ID" value="CAA7404984.1"/>
    <property type="molecule type" value="Genomic_DNA"/>
</dbReference>
<organism evidence="2 3">
    <name type="scientific">Spirodela intermedia</name>
    <name type="common">Intermediate duckweed</name>
    <dbReference type="NCBI Taxonomy" id="51605"/>
    <lineage>
        <taxon>Eukaryota</taxon>
        <taxon>Viridiplantae</taxon>
        <taxon>Streptophyta</taxon>
        <taxon>Embryophyta</taxon>
        <taxon>Tracheophyta</taxon>
        <taxon>Spermatophyta</taxon>
        <taxon>Magnoliopsida</taxon>
        <taxon>Liliopsida</taxon>
        <taxon>Araceae</taxon>
        <taxon>Lemnoideae</taxon>
        <taxon>Spirodela</taxon>
    </lineage>
</organism>
<dbReference type="InterPro" id="IPR003774">
    <property type="entry name" value="AlgH-like"/>
</dbReference>
<evidence type="ECO:0000313" key="2">
    <source>
        <dbReference type="EMBL" id="CAA7404984.1"/>
    </source>
</evidence>
<dbReference type="Pfam" id="PF02622">
    <property type="entry name" value="DUF179"/>
    <property type="match status" value="1"/>
</dbReference>
<feature type="compositionally biased region" description="Polar residues" evidence="1">
    <location>
        <begin position="142"/>
        <end position="155"/>
    </location>
</feature>
<dbReference type="PANTHER" id="PTHR31984">
    <property type="entry name" value="TRANSPORTER, PUTATIVE (DUF179)-RELATED"/>
    <property type="match status" value="1"/>
</dbReference>